<reference evidence="12" key="1">
    <citation type="submission" date="2021-01" db="EMBL/GenBank/DDBJ databases">
        <title>Caligus Genome Assembly.</title>
        <authorList>
            <person name="Gallardo-Escarate C."/>
        </authorList>
    </citation>
    <scope>NUCLEOTIDE SEQUENCE [LARGE SCALE GENOMIC DNA]</scope>
</reference>
<evidence type="ECO:0000313" key="12">
    <source>
        <dbReference type="Proteomes" id="UP000595437"/>
    </source>
</evidence>
<evidence type="ECO:0000256" key="7">
    <source>
        <dbReference type="ARBA" id="ARBA00047899"/>
    </source>
</evidence>
<dbReference type="InterPro" id="IPR001772">
    <property type="entry name" value="KA1_dom"/>
</dbReference>
<feature type="domain" description="KA1" evidence="10">
    <location>
        <begin position="133"/>
        <end position="182"/>
    </location>
</feature>
<dbReference type="OrthoDB" id="193931at2759"/>
<dbReference type="EMBL" id="CP045902">
    <property type="protein sequence ID" value="QQP38113.1"/>
    <property type="molecule type" value="Genomic_DNA"/>
</dbReference>
<dbReference type="Proteomes" id="UP000595437">
    <property type="component" value="Chromosome 13"/>
</dbReference>
<dbReference type="GO" id="GO:0004674">
    <property type="term" value="F:protein serine/threonine kinase activity"/>
    <property type="evidence" value="ECO:0007669"/>
    <property type="project" value="UniProtKB-KW"/>
</dbReference>
<dbReference type="SUPFAM" id="SSF103243">
    <property type="entry name" value="KA1-like"/>
    <property type="match status" value="1"/>
</dbReference>
<feature type="region of interest" description="Disordered" evidence="9">
    <location>
        <begin position="19"/>
        <end position="42"/>
    </location>
</feature>
<name>A0A7T8GUM5_CALRO</name>
<dbReference type="GO" id="GO:0005524">
    <property type="term" value="F:ATP binding"/>
    <property type="evidence" value="ECO:0007669"/>
    <property type="project" value="UniProtKB-KW"/>
</dbReference>
<dbReference type="AlphaFoldDB" id="A0A7T8GUM5"/>
<keyword evidence="12" id="KW-1185">Reference proteome</keyword>
<dbReference type="Pfam" id="PF02149">
    <property type="entry name" value="KA1"/>
    <property type="match status" value="1"/>
</dbReference>
<organism evidence="11 12">
    <name type="scientific">Caligus rogercresseyi</name>
    <name type="common">Sea louse</name>
    <dbReference type="NCBI Taxonomy" id="217165"/>
    <lineage>
        <taxon>Eukaryota</taxon>
        <taxon>Metazoa</taxon>
        <taxon>Ecdysozoa</taxon>
        <taxon>Arthropoda</taxon>
        <taxon>Crustacea</taxon>
        <taxon>Multicrustacea</taxon>
        <taxon>Hexanauplia</taxon>
        <taxon>Copepoda</taxon>
        <taxon>Siphonostomatoida</taxon>
        <taxon>Caligidae</taxon>
        <taxon>Caligus</taxon>
    </lineage>
</organism>
<dbReference type="InterPro" id="IPR028375">
    <property type="entry name" value="KA1/Ssp2_C"/>
</dbReference>
<evidence type="ECO:0000256" key="3">
    <source>
        <dbReference type="ARBA" id="ARBA00022679"/>
    </source>
</evidence>
<gene>
    <name evidence="11" type="ORF">FKW44_018602</name>
</gene>
<accession>A0A7T8GUM5</accession>
<keyword evidence="4" id="KW-0547">Nucleotide-binding</keyword>
<evidence type="ECO:0000256" key="6">
    <source>
        <dbReference type="ARBA" id="ARBA00022840"/>
    </source>
</evidence>
<evidence type="ECO:0000256" key="4">
    <source>
        <dbReference type="ARBA" id="ARBA00022741"/>
    </source>
</evidence>
<keyword evidence="6" id="KW-0067">ATP-binding</keyword>
<comment type="catalytic activity">
    <reaction evidence="8">
        <text>L-seryl-[protein] + ATP = O-phospho-L-seryl-[protein] + ADP + H(+)</text>
        <dbReference type="Rhea" id="RHEA:17989"/>
        <dbReference type="Rhea" id="RHEA-COMP:9863"/>
        <dbReference type="Rhea" id="RHEA-COMP:11604"/>
        <dbReference type="ChEBI" id="CHEBI:15378"/>
        <dbReference type="ChEBI" id="CHEBI:29999"/>
        <dbReference type="ChEBI" id="CHEBI:30616"/>
        <dbReference type="ChEBI" id="CHEBI:83421"/>
        <dbReference type="ChEBI" id="CHEBI:456216"/>
        <dbReference type="EC" id="2.7.11.1"/>
    </reaction>
</comment>
<proteinExistence type="predicted"/>
<keyword evidence="5 11" id="KW-0418">Kinase</keyword>
<sequence>ECLALNTPQIRAPHDDQLQLSPCRSVDSGLNGRESESSRDNNWVFATPDKPLKPVNRKVFGSIERGLDKVKNMLTPKKARNMSNDSSGGAPCLVTGKALCNVSTTSHHNPDAVLSELMRASCPRGYPASKRDISFEGNKLSFELEVCRIPNLNVIGIRRKRLKGDAWCYKKVCEEVLRLAAVGKQM</sequence>
<keyword evidence="3" id="KW-0808">Transferase</keyword>
<keyword evidence="2 11" id="KW-0723">Serine/threonine-protein kinase</keyword>
<protein>
    <recommendedName>
        <fullName evidence="1">non-specific serine/threonine protein kinase</fullName>
        <ecNumber evidence="1">2.7.11.1</ecNumber>
    </recommendedName>
</protein>
<comment type="catalytic activity">
    <reaction evidence="7">
        <text>L-threonyl-[protein] + ATP = O-phospho-L-threonyl-[protein] + ADP + H(+)</text>
        <dbReference type="Rhea" id="RHEA:46608"/>
        <dbReference type="Rhea" id="RHEA-COMP:11060"/>
        <dbReference type="Rhea" id="RHEA-COMP:11605"/>
        <dbReference type="ChEBI" id="CHEBI:15378"/>
        <dbReference type="ChEBI" id="CHEBI:30013"/>
        <dbReference type="ChEBI" id="CHEBI:30616"/>
        <dbReference type="ChEBI" id="CHEBI:61977"/>
        <dbReference type="ChEBI" id="CHEBI:456216"/>
        <dbReference type="EC" id="2.7.11.1"/>
    </reaction>
</comment>
<evidence type="ECO:0000256" key="1">
    <source>
        <dbReference type="ARBA" id="ARBA00012513"/>
    </source>
</evidence>
<dbReference type="EC" id="2.7.11.1" evidence="1"/>
<evidence type="ECO:0000259" key="10">
    <source>
        <dbReference type="PROSITE" id="PS50032"/>
    </source>
</evidence>
<evidence type="ECO:0000256" key="2">
    <source>
        <dbReference type="ARBA" id="ARBA00022527"/>
    </source>
</evidence>
<evidence type="ECO:0000256" key="8">
    <source>
        <dbReference type="ARBA" id="ARBA00048679"/>
    </source>
</evidence>
<dbReference type="PROSITE" id="PS50032">
    <property type="entry name" value="KA1"/>
    <property type="match status" value="1"/>
</dbReference>
<evidence type="ECO:0000313" key="11">
    <source>
        <dbReference type="EMBL" id="QQP38113.1"/>
    </source>
</evidence>
<evidence type="ECO:0000256" key="5">
    <source>
        <dbReference type="ARBA" id="ARBA00022777"/>
    </source>
</evidence>
<evidence type="ECO:0000256" key="9">
    <source>
        <dbReference type="SAM" id="MobiDB-lite"/>
    </source>
</evidence>
<feature type="non-terminal residue" evidence="11">
    <location>
        <position position="186"/>
    </location>
</feature>
<dbReference type="Gene3D" id="3.30.310.80">
    <property type="entry name" value="Kinase associated domain 1, KA1"/>
    <property type="match status" value="1"/>
</dbReference>